<evidence type="ECO:0000256" key="2">
    <source>
        <dbReference type="SAM" id="Phobius"/>
    </source>
</evidence>
<keyword evidence="4" id="KW-1185">Reference proteome</keyword>
<gene>
    <name evidence="3" type="ORF">Hypma_001063</name>
</gene>
<evidence type="ECO:0000313" key="4">
    <source>
        <dbReference type="Proteomes" id="UP000076154"/>
    </source>
</evidence>
<feature type="compositionally biased region" description="Basic and acidic residues" evidence="1">
    <location>
        <begin position="372"/>
        <end position="385"/>
    </location>
</feature>
<accession>A0A369JDX7</accession>
<dbReference type="AlphaFoldDB" id="A0A369JDX7"/>
<feature type="region of interest" description="Disordered" evidence="1">
    <location>
        <begin position="77"/>
        <end position="109"/>
    </location>
</feature>
<keyword evidence="2" id="KW-1133">Transmembrane helix</keyword>
<dbReference type="OrthoDB" id="3364069at2759"/>
<feature type="region of interest" description="Disordered" evidence="1">
    <location>
        <begin position="122"/>
        <end position="151"/>
    </location>
</feature>
<dbReference type="InParanoid" id="A0A369JDX7"/>
<feature type="transmembrane region" description="Helical" evidence="2">
    <location>
        <begin position="572"/>
        <end position="595"/>
    </location>
</feature>
<comment type="caution">
    <text evidence="3">The sequence shown here is derived from an EMBL/GenBank/DDBJ whole genome shotgun (WGS) entry which is preliminary data.</text>
</comment>
<feature type="transmembrane region" description="Helical" evidence="2">
    <location>
        <begin position="214"/>
        <end position="234"/>
    </location>
</feature>
<keyword evidence="2" id="KW-0812">Transmembrane</keyword>
<feature type="transmembrane region" description="Helical" evidence="2">
    <location>
        <begin position="270"/>
        <end position="287"/>
    </location>
</feature>
<keyword evidence="2" id="KW-0472">Membrane</keyword>
<feature type="region of interest" description="Disordered" evidence="1">
    <location>
        <begin position="372"/>
        <end position="458"/>
    </location>
</feature>
<proteinExistence type="predicted"/>
<reference evidence="3" key="1">
    <citation type="submission" date="2018-04" db="EMBL/GenBank/DDBJ databases">
        <title>Whole genome sequencing of Hypsizygus marmoreus.</title>
        <authorList>
            <person name="Choi I.-G."/>
            <person name="Min B."/>
            <person name="Kim J.-G."/>
            <person name="Kim S."/>
            <person name="Oh Y.-L."/>
            <person name="Kong W.-S."/>
            <person name="Park H."/>
            <person name="Jeong J."/>
            <person name="Song E.-S."/>
        </authorList>
    </citation>
    <scope>NUCLEOTIDE SEQUENCE [LARGE SCALE GENOMIC DNA]</scope>
    <source>
        <strain evidence="3">51987-8</strain>
    </source>
</reference>
<feature type="compositionally biased region" description="Low complexity" evidence="1">
    <location>
        <begin position="40"/>
        <end position="65"/>
    </location>
</feature>
<name>A0A369JDX7_HYPMA</name>
<protein>
    <submittedName>
        <fullName evidence="3">Uncharacterized protein</fullName>
    </submittedName>
</protein>
<organism evidence="3 4">
    <name type="scientific">Hypsizygus marmoreus</name>
    <name type="common">White beech mushroom</name>
    <name type="synonym">Agaricus marmoreus</name>
    <dbReference type="NCBI Taxonomy" id="39966"/>
    <lineage>
        <taxon>Eukaryota</taxon>
        <taxon>Fungi</taxon>
        <taxon>Dikarya</taxon>
        <taxon>Basidiomycota</taxon>
        <taxon>Agaricomycotina</taxon>
        <taxon>Agaricomycetes</taxon>
        <taxon>Agaricomycetidae</taxon>
        <taxon>Agaricales</taxon>
        <taxon>Tricholomatineae</taxon>
        <taxon>Lyophyllaceae</taxon>
        <taxon>Hypsizygus</taxon>
    </lineage>
</organism>
<feature type="transmembrane region" description="Helical" evidence="2">
    <location>
        <begin position="177"/>
        <end position="202"/>
    </location>
</feature>
<sequence length="596" mass="64522">MGTGVGLITAAIRRKVIPVNVNGNGSASCADHAAHHEDSSLLPSSTATSHPPPSNGYGHSSSNSNSSYLTLSKYGSASNNSVHTVPSPDGISRVYSSSPERVRRDSTNLLNCVPEDVSLEFAAGQDEETTPPASHYTGGRPLDDTEDDDEDEAEAEWELDEELEEHGLYRGPYKRLLALYTFVPLTFILTFAFLACLPGLAYHTYPESPNSYPYAPYLPFPVPELLTATALWCFGYLLRDPLYALITSSLSLSLPISLSSHHLTLSLHPAIPPLIATAIYTFVSIVLQQSSLPLLLVPHHMLANHPTPDDPAFRRVWWIALGWAAAEAIVAIRQGYDAIALYRDVLVTVRRTRTDDDDGDIVSIDVDVERGDIGGGSRKSEHKPLPLDLLNGSATSPASPRDRDSATPRAGNSAARTNVDSTLDEEGYGQRFDSGDAVNETDRLLPPAGENGHIDTGTVQPESALKMQVDHDIDQLITLKSREELEEMYGMPVVRIPVFLSCLQRVNALLLSLGICLLLSHAYIHSTLGGSPALTRTDNTILFVTLPLVWLVQFVLAVLHTPLVLPRFGVPTVVYTGSMVSLGSFFAGLGVWGALS</sequence>
<evidence type="ECO:0000313" key="3">
    <source>
        <dbReference type="EMBL" id="RDB17624.1"/>
    </source>
</evidence>
<dbReference type="Proteomes" id="UP000076154">
    <property type="component" value="Unassembled WGS sequence"/>
</dbReference>
<evidence type="ECO:0000256" key="1">
    <source>
        <dbReference type="SAM" id="MobiDB-lite"/>
    </source>
</evidence>
<dbReference type="EMBL" id="LUEZ02000110">
    <property type="protein sequence ID" value="RDB17624.1"/>
    <property type="molecule type" value="Genomic_DNA"/>
</dbReference>
<feature type="transmembrane region" description="Helical" evidence="2">
    <location>
        <begin position="506"/>
        <end position="524"/>
    </location>
</feature>
<dbReference type="STRING" id="39966.A0A369JDX7"/>
<feature type="transmembrane region" description="Helical" evidence="2">
    <location>
        <begin position="544"/>
        <end position="565"/>
    </location>
</feature>
<feature type="region of interest" description="Disordered" evidence="1">
    <location>
        <begin position="28"/>
        <end position="65"/>
    </location>
</feature>